<feature type="compositionally biased region" description="Low complexity" evidence="3">
    <location>
        <begin position="273"/>
        <end position="296"/>
    </location>
</feature>
<reference evidence="5" key="5">
    <citation type="journal article" date="2021" name="G3 (Bethesda)">
        <title>Aegilops tauschii genome assembly Aet v5.0 features greater sequence contiguity and improved annotation.</title>
        <authorList>
            <person name="Wang L."/>
            <person name="Zhu T."/>
            <person name="Rodriguez J.C."/>
            <person name="Deal K.R."/>
            <person name="Dubcovsky J."/>
            <person name="McGuire P.E."/>
            <person name="Lux T."/>
            <person name="Spannagl M."/>
            <person name="Mayer K.F.X."/>
            <person name="Baldrich P."/>
            <person name="Meyers B.C."/>
            <person name="Huo N."/>
            <person name="Gu Y.Q."/>
            <person name="Zhou H."/>
            <person name="Devos K.M."/>
            <person name="Bennetzen J.L."/>
            <person name="Unver T."/>
            <person name="Budak H."/>
            <person name="Gulick P.J."/>
            <person name="Galiba G."/>
            <person name="Kalapos B."/>
            <person name="Nelson D.R."/>
            <person name="Li P."/>
            <person name="You F.M."/>
            <person name="Luo M.C."/>
            <person name="Dvorak J."/>
        </authorList>
    </citation>
    <scope>NUCLEOTIDE SEQUENCE [LARGE SCALE GENOMIC DNA]</scope>
    <source>
        <strain evidence="5">cv. AL8/78</strain>
    </source>
</reference>
<dbReference type="InterPro" id="IPR051091">
    <property type="entry name" value="O-Glucosyltr/Glycosyltrsf_90"/>
</dbReference>
<feature type="compositionally biased region" description="Basic residues" evidence="3">
    <location>
        <begin position="234"/>
        <end position="243"/>
    </location>
</feature>
<reference evidence="5" key="3">
    <citation type="journal article" date="2017" name="Nature">
        <title>Genome sequence of the progenitor of the wheat D genome Aegilops tauschii.</title>
        <authorList>
            <person name="Luo M.C."/>
            <person name="Gu Y.Q."/>
            <person name="Puiu D."/>
            <person name="Wang H."/>
            <person name="Twardziok S.O."/>
            <person name="Deal K.R."/>
            <person name="Huo N."/>
            <person name="Zhu T."/>
            <person name="Wang L."/>
            <person name="Wang Y."/>
            <person name="McGuire P.E."/>
            <person name="Liu S."/>
            <person name="Long H."/>
            <person name="Ramasamy R.K."/>
            <person name="Rodriguez J.C."/>
            <person name="Van S.L."/>
            <person name="Yuan L."/>
            <person name="Wang Z."/>
            <person name="Xia Z."/>
            <person name="Xiao L."/>
            <person name="Anderson O.D."/>
            <person name="Ouyang S."/>
            <person name="Liang Y."/>
            <person name="Zimin A.V."/>
            <person name="Pertea G."/>
            <person name="Qi P."/>
            <person name="Bennetzen J.L."/>
            <person name="Dai X."/>
            <person name="Dawson M.W."/>
            <person name="Muller H.G."/>
            <person name="Kugler K."/>
            <person name="Rivarola-Duarte L."/>
            <person name="Spannagl M."/>
            <person name="Mayer K.F.X."/>
            <person name="Lu F.H."/>
            <person name="Bevan M.W."/>
            <person name="Leroy P."/>
            <person name="Li P."/>
            <person name="You F.M."/>
            <person name="Sun Q."/>
            <person name="Liu Z."/>
            <person name="Lyons E."/>
            <person name="Wicker T."/>
            <person name="Salzberg S.L."/>
            <person name="Devos K.M."/>
            <person name="Dvorak J."/>
        </authorList>
    </citation>
    <scope>NUCLEOTIDE SEQUENCE [LARGE SCALE GENOMIC DNA]</scope>
    <source>
        <strain evidence="5">cv. AL8/78</strain>
    </source>
</reference>
<dbReference type="PANTHER" id="PTHR12203:SF35">
    <property type="entry name" value="PROTEIN O-GLUCOSYLTRANSFERASE 1"/>
    <property type="match status" value="1"/>
</dbReference>
<dbReference type="Proteomes" id="UP000015105">
    <property type="component" value="Chromosome 1D"/>
</dbReference>
<dbReference type="PANTHER" id="PTHR12203">
    <property type="entry name" value="KDEL LYS-ASP-GLU-LEU CONTAINING - RELATED"/>
    <property type="match status" value="1"/>
</dbReference>
<evidence type="ECO:0000256" key="1">
    <source>
        <dbReference type="ARBA" id="ARBA00010118"/>
    </source>
</evidence>
<sequence length="472" mass="50548">RRTTTRCPGRGRCWGTTWSRRRGTRSRTTRAARRRAPRSGAHPTSPASRRSRSRSRRRRRRPTRRGRGSARPTSPPSAATWRPGGAATAAAAASRARSSSRAATARPCASPSRAAGRGCTWTSTTPASRAARSSPCGACCSSCGATPAASRTWTSCSTAWTGRPSTAPSTPARARRRRLPCSATAPPATTWTSRSRTGPSGAGRRRTSSRGPGSSGASSRAPGGCGGRTGCPRRTGRATRTWRRPSASRCSPATTPTYGEPRSCAKTGRRRPSPGTRTPSSPASARTGNSPSSSISIQASIHQSMAANVLIMGWRCRYKIYAEGFAWSVSLKYILSCGSMALLIDPLYQDFFSRGLEPRVNHWPVSTVGMCESIRDAVEWGNAHPEDAERVGKRGQRLMQELGMDTVYDYMLHLLTEYAALLDFRPGPPHSSQEVCAGSVLCLADDRQRRFLEASAAYPATAGPCSMPPSDG</sequence>
<name>A0A452Y092_AEGTS</name>
<feature type="domain" description="Glycosyl transferase CAP10" evidence="4">
    <location>
        <begin position="232"/>
        <end position="425"/>
    </location>
</feature>
<feature type="compositionally biased region" description="Low complexity" evidence="3">
    <location>
        <begin position="209"/>
        <end position="222"/>
    </location>
</feature>
<proteinExistence type="inferred from homology"/>
<evidence type="ECO:0000256" key="2">
    <source>
        <dbReference type="ARBA" id="ARBA00022679"/>
    </source>
</evidence>
<feature type="compositionally biased region" description="Polar residues" evidence="3">
    <location>
        <begin position="248"/>
        <end position="257"/>
    </location>
</feature>
<feature type="compositionally biased region" description="Basic residues" evidence="3">
    <location>
        <begin position="19"/>
        <end position="37"/>
    </location>
</feature>
<evidence type="ECO:0000259" key="4">
    <source>
        <dbReference type="SMART" id="SM00672"/>
    </source>
</evidence>
<keyword evidence="2" id="KW-0808">Transferase</keyword>
<dbReference type="InterPro" id="IPR006598">
    <property type="entry name" value="CAP10"/>
</dbReference>
<feature type="region of interest" description="Disordered" evidence="3">
    <location>
        <begin position="154"/>
        <end position="296"/>
    </location>
</feature>
<reference evidence="6" key="2">
    <citation type="journal article" date="2017" name="Nat. Plants">
        <title>The Aegilops tauschii genome reveals multiple impacts of transposons.</title>
        <authorList>
            <person name="Zhao G."/>
            <person name="Zou C."/>
            <person name="Li K."/>
            <person name="Wang K."/>
            <person name="Li T."/>
            <person name="Gao L."/>
            <person name="Zhang X."/>
            <person name="Wang H."/>
            <person name="Yang Z."/>
            <person name="Liu X."/>
            <person name="Jiang W."/>
            <person name="Mao L."/>
            <person name="Kong X."/>
            <person name="Jiao Y."/>
            <person name="Jia J."/>
        </authorList>
    </citation>
    <scope>NUCLEOTIDE SEQUENCE [LARGE SCALE GENOMIC DNA]</scope>
    <source>
        <strain evidence="6">cv. AL8/78</strain>
    </source>
</reference>
<dbReference type="SMART" id="SM00672">
    <property type="entry name" value="CAP10"/>
    <property type="match status" value="1"/>
</dbReference>
<organism evidence="5 6">
    <name type="scientific">Aegilops tauschii subsp. strangulata</name>
    <name type="common">Goatgrass</name>
    <dbReference type="NCBI Taxonomy" id="200361"/>
    <lineage>
        <taxon>Eukaryota</taxon>
        <taxon>Viridiplantae</taxon>
        <taxon>Streptophyta</taxon>
        <taxon>Embryophyta</taxon>
        <taxon>Tracheophyta</taxon>
        <taxon>Spermatophyta</taxon>
        <taxon>Magnoliopsida</taxon>
        <taxon>Liliopsida</taxon>
        <taxon>Poales</taxon>
        <taxon>Poaceae</taxon>
        <taxon>BOP clade</taxon>
        <taxon>Pooideae</taxon>
        <taxon>Triticodae</taxon>
        <taxon>Triticeae</taxon>
        <taxon>Triticinae</taxon>
        <taxon>Aegilops</taxon>
    </lineage>
</organism>
<comment type="similarity">
    <text evidence="1">Belongs to the glycosyltransferase 90 family.</text>
</comment>
<dbReference type="Gramene" id="AET1Gv20241300.3">
    <property type="protein sequence ID" value="AET1Gv20241300.3"/>
    <property type="gene ID" value="AET1Gv20241300"/>
</dbReference>
<accession>A0A452Y092</accession>
<dbReference type="Pfam" id="PF05686">
    <property type="entry name" value="Glyco_transf_90"/>
    <property type="match status" value="1"/>
</dbReference>
<evidence type="ECO:0000313" key="6">
    <source>
        <dbReference type="Proteomes" id="UP000015105"/>
    </source>
</evidence>
<protein>
    <recommendedName>
        <fullName evidence="4">Glycosyl transferase CAP10 domain-containing protein</fullName>
    </recommendedName>
</protein>
<feature type="compositionally biased region" description="Low complexity" evidence="3">
    <location>
        <begin position="69"/>
        <end position="135"/>
    </location>
</feature>
<evidence type="ECO:0000256" key="3">
    <source>
        <dbReference type="SAM" id="MobiDB-lite"/>
    </source>
</evidence>
<evidence type="ECO:0000313" key="5">
    <source>
        <dbReference type="EnsemblPlants" id="AET1Gv20241300.3"/>
    </source>
</evidence>
<feature type="compositionally biased region" description="Basic residues" evidence="3">
    <location>
        <begin position="49"/>
        <end position="68"/>
    </location>
</feature>
<dbReference type="AlphaFoldDB" id="A0A452Y092"/>
<dbReference type="EnsemblPlants" id="AET1Gv20241300.3">
    <property type="protein sequence ID" value="AET1Gv20241300.3"/>
    <property type="gene ID" value="AET1Gv20241300"/>
</dbReference>
<feature type="compositionally biased region" description="Low complexity" evidence="3">
    <location>
        <begin position="180"/>
        <end position="199"/>
    </location>
</feature>
<feature type="region of interest" description="Disordered" evidence="3">
    <location>
        <begin position="1"/>
        <end position="135"/>
    </location>
</feature>
<feature type="compositionally biased region" description="Low complexity" evidence="3">
    <location>
        <begin position="163"/>
        <end position="172"/>
    </location>
</feature>
<dbReference type="GO" id="GO:0016740">
    <property type="term" value="F:transferase activity"/>
    <property type="evidence" value="ECO:0007669"/>
    <property type="project" value="UniProtKB-KW"/>
</dbReference>
<reference evidence="6" key="1">
    <citation type="journal article" date="2014" name="Science">
        <title>Ancient hybridizations among the ancestral genomes of bread wheat.</title>
        <authorList>
            <consortium name="International Wheat Genome Sequencing Consortium,"/>
            <person name="Marcussen T."/>
            <person name="Sandve S.R."/>
            <person name="Heier L."/>
            <person name="Spannagl M."/>
            <person name="Pfeifer M."/>
            <person name="Jakobsen K.S."/>
            <person name="Wulff B.B."/>
            <person name="Steuernagel B."/>
            <person name="Mayer K.F."/>
            <person name="Olsen O.A."/>
        </authorList>
    </citation>
    <scope>NUCLEOTIDE SEQUENCE [LARGE SCALE GENOMIC DNA]</scope>
    <source>
        <strain evidence="6">cv. AL8/78</strain>
    </source>
</reference>
<feature type="compositionally biased region" description="Low complexity" evidence="3">
    <location>
        <begin position="1"/>
        <end position="18"/>
    </location>
</feature>
<keyword evidence="6" id="KW-1185">Reference proteome</keyword>
<feature type="compositionally biased region" description="Low complexity" evidence="3">
    <location>
        <begin position="38"/>
        <end position="48"/>
    </location>
</feature>
<reference evidence="5" key="4">
    <citation type="submission" date="2019-03" db="UniProtKB">
        <authorList>
            <consortium name="EnsemblPlants"/>
        </authorList>
    </citation>
    <scope>IDENTIFICATION</scope>
</reference>